<comment type="caution">
    <text evidence="1">The sequence shown here is derived from an EMBL/GenBank/DDBJ whole genome shotgun (WGS) entry which is preliminary data.</text>
</comment>
<sequence>MNTEPPTARFTNGKSFARPRVIADDYEVLGLTRGVWPLLLLSFTWFWLV</sequence>
<gene>
    <name evidence="1" type="ORF">V7x_54300</name>
</gene>
<evidence type="ECO:0000313" key="1">
    <source>
        <dbReference type="EMBL" id="TWU61118.1"/>
    </source>
</evidence>
<organism evidence="1 2">
    <name type="scientific">Crateriforma conspicua</name>
    <dbReference type="NCBI Taxonomy" id="2527996"/>
    <lineage>
        <taxon>Bacteria</taxon>
        <taxon>Pseudomonadati</taxon>
        <taxon>Planctomycetota</taxon>
        <taxon>Planctomycetia</taxon>
        <taxon>Planctomycetales</taxon>
        <taxon>Planctomycetaceae</taxon>
        <taxon>Crateriforma</taxon>
    </lineage>
</organism>
<accession>A0A5C6FKI5</accession>
<dbReference type="EMBL" id="SJPZ01000003">
    <property type="protein sequence ID" value="TWU61118.1"/>
    <property type="molecule type" value="Genomic_DNA"/>
</dbReference>
<proteinExistence type="predicted"/>
<reference evidence="1 2" key="1">
    <citation type="submission" date="2019-02" db="EMBL/GenBank/DDBJ databases">
        <title>Deep-cultivation of Planctomycetes and their phenomic and genomic characterization uncovers novel biology.</title>
        <authorList>
            <person name="Wiegand S."/>
            <person name="Jogler M."/>
            <person name="Boedeker C."/>
            <person name="Pinto D."/>
            <person name="Vollmers J."/>
            <person name="Rivas-Marin E."/>
            <person name="Kohn T."/>
            <person name="Peeters S.H."/>
            <person name="Heuer A."/>
            <person name="Rast P."/>
            <person name="Oberbeckmann S."/>
            <person name="Bunk B."/>
            <person name="Jeske O."/>
            <person name="Meyerdierks A."/>
            <person name="Storesund J.E."/>
            <person name="Kallscheuer N."/>
            <person name="Luecker S."/>
            <person name="Lage O.M."/>
            <person name="Pohl T."/>
            <person name="Merkel B.J."/>
            <person name="Hornburger P."/>
            <person name="Mueller R.-W."/>
            <person name="Bruemmer F."/>
            <person name="Labrenz M."/>
            <person name="Spormann A.M."/>
            <person name="Op Den Camp H."/>
            <person name="Overmann J."/>
            <person name="Amann R."/>
            <person name="Jetten M.S.M."/>
            <person name="Mascher T."/>
            <person name="Medema M.H."/>
            <person name="Devos D.P."/>
            <person name="Kaster A.-K."/>
            <person name="Ovreas L."/>
            <person name="Rohde M."/>
            <person name="Galperin M.Y."/>
            <person name="Jogler C."/>
        </authorList>
    </citation>
    <scope>NUCLEOTIDE SEQUENCE [LARGE SCALE GENOMIC DNA]</scope>
    <source>
        <strain evidence="1 2">V7</strain>
    </source>
</reference>
<name>A0A5C6FKI5_9PLAN</name>
<dbReference type="Proteomes" id="UP000316476">
    <property type="component" value="Unassembled WGS sequence"/>
</dbReference>
<evidence type="ECO:0000313" key="2">
    <source>
        <dbReference type="Proteomes" id="UP000316476"/>
    </source>
</evidence>
<protein>
    <submittedName>
        <fullName evidence="1">Uncharacterized protein</fullName>
    </submittedName>
</protein>
<dbReference type="AlphaFoldDB" id="A0A5C6FKI5"/>